<name>A0A9W7MJQ5_HIBTR</name>
<dbReference type="GO" id="GO:2000031">
    <property type="term" value="P:regulation of salicylic acid mediated signaling pathway"/>
    <property type="evidence" value="ECO:0007669"/>
    <property type="project" value="InterPro"/>
</dbReference>
<protein>
    <submittedName>
        <fullName evidence="1">Uncharacterized protein</fullName>
    </submittedName>
</protein>
<dbReference type="PANTHER" id="PTHR33199">
    <property type="entry name" value="MACPF DOMAIN-CONTAINING PROTEIN CAD1"/>
    <property type="match status" value="1"/>
</dbReference>
<dbReference type="GO" id="GO:0005886">
    <property type="term" value="C:plasma membrane"/>
    <property type="evidence" value="ECO:0007669"/>
    <property type="project" value="TreeGrafter"/>
</dbReference>
<dbReference type="GO" id="GO:0009626">
    <property type="term" value="P:plant-type hypersensitive response"/>
    <property type="evidence" value="ECO:0007669"/>
    <property type="project" value="TreeGrafter"/>
</dbReference>
<dbReference type="OrthoDB" id="1366754at2759"/>
<dbReference type="EMBL" id="BSYR01000040">
    <property type="protein sequence ID" value="GMJ04539.1"/>
    <property type="molecule type" value="Genomic_DNA"/>
</dbReference>
<evidence type="ECO:0000313" key="1">
    <source>
        <dbReference type="EMBL" id="GMJ04539.1"/>
    </source>
</evidence>
<gene>
    <name evidence="1" type="ORF">HRI_004123100</name>
</gene>
<reference evidence="1" key="1">
    <citation type="submission" date="2023-05" db="EMBL/GenBank/DDBJ databases">
        <title>Genome and transcriptome analyses reveal genes involved in the formation of fine ridges on petal epidermal cells in Hibiscus trionum.</title>
        <authorList>
            <person name="Koshimizu S."/>
            <person name="Masuda S."/>
            <person name="Ishii T."/>
            <person name="Shirasu K."/>
            <person name="Hoshino A."/>
            <person name="Arita M."/>
        </authorList>
    </citation>
    <scope>NUCLEOTIDE SEQUENCE</scope>
    <source>
        <strain evidence="1">Hamamatsu line</strain>
    </source>
</reference>
<accession>A0A9W7MJQ5</accession>
<keyword evidence="2" id="KW-1185">Reference proteome</keyword>
<dbReference type="PANTHER" id="PTHR33199:SF4">
    <property type="entry name" value="OS02G0736300 PROTEIN"/>
    <property type="match status" value="1"/>
</dbReference>
<comment type="caution">
    <text evidence="1">The sequence shown here is derived from an EMBL/GenBank/DDBJ whole genome shotgun (WGS) entry which is preliminary data.</text>
</comment>
<dbReference type="AlphaFoldDB" id="A0A9W7MJQ5"/>
<proteinExistence type="predicted"/>
<evidence type="ECO:0000313" key="2">
    <source>
        <dbReference type="Proteomes" id="UP001165190"/>
    </source>
</evidence>
<sequence>MRLYLEGMKCNRLAIHLQHLTTHPKSFENKMDDNTQYWQVSDVTAGSIRFFEAIHRKKFSHICTAPIKYEPRWSSDDKDVAFIVTASPVLKLSYTECNEILGLIE</sequence>
<dbReference type="InterPro" id="IPR044663">
    <property type="entry name" value="CAD1/NSL1-like"/>
</dbReference>
<dbReference type="Proteomes" id="UP001165190">
    <property type="component" value="Unassembled WGS sequence"/>
</dbReference>
<organism evidence="1 2">
    <name type="scientific">Hibiscus trionum</name>
    <name type="common">Flower of an hour</name>
    <dbReference type="NCBI Taxonomy" id="183268"/>
    <lineage>
        <taxon>Eukaryota</taxon>
        <taxon>Viridiplantae</taxon>
        <taxon>Streptophyta</taxon>
        <taxon>Embryophyta</taxon>
        <taxon>Tracheophyta</taxon>
        <taxon>Spermatophyta</taxon>
        <taxon>Magnoliopsida</taxon>
        <taxon>eudicotyledons</taxon>
        <taxon>Gunneridae</taxon>
        <taxon>Pentapetalae</taxon>
        <taxon>rosids</taxon>
        <taxon>malvids</taxon>
        <taxon>Malvales</taxon>
        <taxon>Malvaceae</taxon>
        <taxon>Malvoideae</taxon>
        <taxon>Hibiscus</taxon>
    </lineage>
</organism>